<dbReference type="PROSITE" id="PS51257">
    <property type="entry name" value="PROKAR_LIPOPROTEIN"/>
    <property type="match status" value="1"/>
</dbReference>
<dbReference type="EMBL" id="VSSQ01002689">
    <property type="protein sequence ID" value="MPM16852.1"/>
    <property type="molecule type" value="Genomic_DNA"/>
</dbReference>
<name>A0A644XKY9_9ZZZZ</name>
<dbReference type="Gene3D" id="2.60.40.1120">
    <property type="entry name" value="Carboxypeptidase-like, regulatory domain"/>
    <property type="match status" value="1"/>
</dbReference>
<sequence length="121" mass="13433">MRQNWIRNIVGGLSFTTALFIFQACYGTPQDFGLDVFVEGKVVSKTTGEPIKGIKVSAASLQHTVTDDKGMFSFYTVKSDQLQISFEDVDGVDNGTFIRKDSLVSIVKDKIYLDIKLENGK</sequence>
<comment type="caution">
    <text evidence="1">The sequence shown here is derived from an EMBL/GenBank/DDBJ whole genome shotgun (WGS) entry which is preliminary data.</text>
</comment>
<dbReference type="SUPFAM" id="SSF49464">
    <property type="entry name" value="Carboxypeptidase regulatory domain-like"/>
    <property type="match status" value="1"/>
</dbReference>
<evidence type="ECO:0000313" key="1">
    <source>
        <dbReference type="EMBL" id="MPM16852.1"/>
    </source>
</evidence>
<evidence type="ECO:0008006" key="2">
    <source>
        <dbReference type="Google" id="ProtNLM"/>
    </source>
</evidence>
<reference evidence="1" key="1">
    <citation type="submission" date="2019-08" db="EMBL/GenBank/DDBJ databases">
        <authorList>
            <person name="Kucharzyk K."/>
            <person name="Murdoch R.W."/>
            <person name="Higgins S."/>
            <person name="Loffler F."/>
        </authorList>
    </citation>
    <scope>NUCLEOTIDE SEQUENCE</scope>
</reference>
<gene>
    <name evidence="1" type="ORF">SDC9_63234</name>
</gene>
<dbReference type="InterPro" id="IPR008969">
    <property type="entry name" value="CarboxyPept-like_regulatory"/>
</dbReference>
<proteinExistence type="predicted"/>
<dbReference type="AlphaFoldDB" id="A0A644XKY9"/>
<organism evidence="1">
    <name type="scientific">bioreactor metagenome</name>
    <dbReference type="NCBI Taxonomy" id="1076179"/>
    <lineage>
        <taxon>unclassified sequences</taxon>
        <taxon>metagenomes</taxon>
        <taxon>ecological metagenomes</taxon>
    </lineage>
</organism>
<accession>A0A644XKY9</accession>
<protein>
    <recommendedName>
        <fullName evidence="2">TonB-dependent receptor SusC</fullName>
    </recommendedName>
</protein>